<dbReference type="GeneID" id="28828567"/>
<organism evidence="2 3">
    <name type="scientific">Mollisia scopiformis</name>
    <name type="common">Conifer needle endophyte fungus</name>
    <name type="synonym">Phialocephala scopiformis</name>
    <dbReference type="NCBI Taxonomy" id="149040"/>
    <lineage>
        <taxon>Eukaryota</taxon>
        <taxon>Fungi</taxon>
        <taxon>Dikarya</taxon>
        <taxon>Ascomycota</taxon>
        <taxon>Pezizomycotina</taxon>
        <taxon>Leotiomycetes</taxon>
        <taxon>Helotiales</taxon>
        <taxon>Mollisiaceae</taxon>
        <taxon>Mollisia</taxon>
    </lineage>
</organism>
<evidence type="ECO:0000256" key="1">
    <source>
        <dbReference type="SAM" id="MobiDB-lite"/>
    </source>
</evidence>
<dbReference type="KEGG" id="psco:LY89DRAFT_723718"/>
<dbReference type="AlphaFoldDB" id="A0A132BDP1"/>
<evidence type="ECO:0000313" key="2">
    <source>
        <dbReference type="EMBL" id="KUJ10540.1"/>
    </source>
</evidence>
<dbReference type="Proteomes" id="UP000070700">
    <property type="component" value="Unassembled WGS sequence"/>
</dbReference>
<sequence length="149" mass="16462">MADISKTSESKNPAKVPTDGSFHSGVWDYEAKRPVVDGKFEDPLTGELRDAKSEQYSGPPSVDIVIMNLYASEASGPDVYRSARPFPVERILHHAMTVVKEEGLEIHCLNASLYSVTLVLACEIEERKDGRSGFSYVADRISNGLWAEE</sequence>
<reference evidence="2 3" key="1">
    <citation type="submission" date="2015-10" db="EMBL/GenBank/DDBJ databases">
        <title>Full genome of DAOMC 229536 Phialocephala scopiformis, a fungal endophyte of spruce producing the potent anti-insectan compound rugulosin.</title>
        <authorList>
            <consortium name="DOE Joint Genome Institute"/>
            <person name="Walker A.K."/>
            <person name="Frasz S.L."/>
            <person name="Seifert K.A."/>
            <person name="Miller J.D."/>
            <person name="Mondo S.J."/>
            <person name="Labutti K."/>
            <person name="Lipzen A."/>
            <person name="Dockter R."/>
            <person name="Kennedy M."/>
            <person name="Grigoriev I.V."/>
            <person name="Spatafora J.W."/>
        </authorList>
    </citation>
    <scope>NUCLEOTIDE SEQUENCE [LARGE SCALE GENOMIC DNA]</scope>
    <source>
        <strain evidence="2 3">CBS 120377</strain>
    </source>
</reference>
<feature type="compositionally biased region" description="Polar residues" evidence="1">
    <location>
        <begin position="1"/>
        <end position="11"/>
    </location>
</feature>
<feature type="region of interest" description="Disordered" evidence="1">
    <location>
        <begin position="1"/>
        <end position="25"/>
    </location>
</feature>
<proteinExistence type="predicted"/>
<protein>
    <submittedName>
        <fullName evidence="2">Uncharacterized protein</fullName>
    </submittedName>
</protein>
<dbReference type="InParanoid" id="A0A132BDP1"/>
<name>A0A132BDP1_MOLSC</name>
<gene>
    <name evidence="2" type="ORF">LY89DRAFT_723718</name>
</gene>
<keyword evidence="3" id="KW-1185">Reference proteome</keyword>
<dbReference type="OrthoDB" id="3518210at2759"/>
<dbReference type="EMBL" id="KQ947429">
    <property type="protein sequence ID" value="KUJ10540.1"/>
    <property type="molecule type" value="Genomic_DNA"/>
</dbReference>
<accession>A0A132BDP1</accession>
<evidence type="ECO:0000313" key="3">
    <source>
        <dbReference type="Proteomes" id="UP000070700"/>
    </source>
</evidence>
<dbReference type="RefSeq" id="XP_018064895.1">
    <property type="nucleotide sequence ID" value="XM_018218841.1"/>
</dbReference>